<evidence type="ECO:0000313" key="3">
    <source>
        <dbReference type="EMBL" id="MBG0779484.1"/>
    </source>
</evidence>
<reference evidence="3" key="1">
    <citation type="submission" date="2020-07" db="EMBL/GenBank/DDBJ databases">
        <title>Severe corrosion of carbon steel in oil field produced water can be linked to methanogenic archaea containing a special type of NiFe hydrogenase.</title>
        <authorList>
            <person name="Lahme S."/>
            <person name="Mand J."/>
            <person name="Longwell J."/>
            <person name="Smith R."/>
            <person name="Enning D."/>
        </authorList>
    </citation>
    <scope>NUCLEOTIDE SEQUENCE</scope>
    <source>
        <strain evidence="3">MIC098Bin6</strain>
    </source>
</reference>
<dbReference type="AlphaFoldDB" id="A0A931CXB8"/>
<gene>
    <name evidence="3" type="ORF">H0S81_06115</name>
</gene>
<dbReference type="InterPro" id="IPR037108">
    <property type="entry name" value="TM1727-like_C_sf"/>
</dbReference>
<name>A0A931CXB8_9BACT</name>
<dbReference type="InterPro" id="IPR018931">
    <property type="entry name" value="DUF2520"/>
</dbReference>
<dbReference type="EMBL" id="JACCQK010000329">
    <property type="protein sequence ID" value="MBG0779484.1"/>
    <property type="molecule type" value="Genomic_DNA"/>
</dbReference>
<dbReference type="InterPro" id="IPR008927">
    <property type="entry name" value="6-PGluconate_DH-like_C_sf"/>
</dbReference>
<organism evidence="3 4">
    <name type="scientific">Desulfotignum balticum</name>
    <dbReference type="NCBI Taxonomy" id="115781"/>
    <lineage>
        <taxon>Bacteria</taxon>
        <taxon>Pseudomonadati</taxon>
        <taxon>Thermodesulfobacteriota</taxon>
        <taxon>Desulfobacteria</taxon>
        <taxon>Desulfobacterales</taxon>
        <taxon>Desulfobacteraceae</taxon>
        <taxon>Desulfotignum</taxon>
    </lineage>
</organism>
<dbReference type="Pfam" id="PF10728">
    <property type="entry name" value="DUF2520"/>
    <property type="match status" value="1"/>
</dbReference>
<sequence length="299" mass="31913">MNTNKAPKRFCIIGCGRVGINLAVFLARQGYCPGAFVSRTRDSAQKAKDWVQGGTVFNDPAKAARDCDLIFIATPDVQIKPVCDQVAAAKGFDAHSVVFHLSGALSSDILSSAREKGAATGSLHPLQSFVPYAPDASSPFQGINISIEGTDRAQTMGQQIVTQLKARPFTIPTDAKTLYHAAAVVASNYLVTVAHFALTLLGSAGLAPDKAFDILAPLIQGTLGNIASQGSVNALTGPVVRGDETIIARHLADIDKKMPRYSDLYRLLGQHTLEIARMRPDFPRAADPKLTDLLKKTSD</sequence>
<dbReference type="InterPro" id="IPR019665">
    <property type="entry name" value="OxRdtase/DH_put_Rossmann_dom"/>
</dbReference>
<dbReference type="Pfam" id="PF10727">
    <property type="entry name" value="Rossmann-like"/>
    <property type="match status" value="1"/>
</dbReference>
<protein>
    <submittedName>
        <fullName evidence="3">DUF2520 domain-containing protein</fullName>
    </submittedName>
</protein>
<evidence type="ECO:0000259" key="2">
    <source>
        <dbReference type="Pfam" id="PF10728"/>
    </source>
</evidence>
<accession>A0A931CXB8</accession>
<comment type="caution">
    <text evidence="3">The sequence shown here is derived from an EMBL/GenBank/DDBJ whole genome shotgun (WGS) entry which is preliminary data.</text>
</comment>
<dbReference type="Gene3D" id="3.40.50.720">
    <property type="entry name" value="NAD(P)-binding Rossmann-like Domain"/>
    <property type="match status" value="1"/>
</dbReference>
<feature type="domain" description="DUF2520" evidence="2">
    <location>
        <begin position="145"/>
        <end position="272"/>
    </location>
</feature>
<dbReference type="PANTHER" id="PTHR40459">
    <property type="entry name" value="CONSERVED HYPOTHETICAL ALANINE AND LEUCINE RICH PROTEIN"/>
    <property type="match status" value="1"/>
</dbReference>
<dbReference type="InterPro" id="IPR036291">
    <property type="entry name" value="NAD(P)-bd_dom_sf"/>
</dbReference>
<dbReference type="Gene3D" id="1.10.1040.20">
    <property type="entry name" value="ProC-like, C-terminal domain"/>
    <property type="match status" value="1"/>
</dbReference>
<dbReference type="Proteomes" id="UP000706172">
    <property type="component" value="Unassembled WGS sequence"/>
</dbReference>
<dbReference type="SUPFAM" id="SSF48179">
    <property type="entry name" value="6-phosphogluconate dehydrogenase C-terminal domain-like"/>
    <property type="match status" value="1"/>
</dbReference>
<feature type="domain" description="Putative oxidoreductase/dehydrogenase Rossmann-like" evidence="1">
    <location>
        <begin position="9"/>
        <end position="125"/>
    </location>
</feature>
<dbReference type="SUPFAM" id="SSF51735">
    <property type="entry name" value="NAD(P)-binding Rossmann-fold domains"/>
    <property type="match status" value="1"/>
</dbReference>
<evidence type="ECO:0000313" key="4">
    <source>
        <dbReference type="Proteomes" id="UP000706172"/>
    </source>
</evidence>
<dbReference type="PANTHER" id="PTHR40459:SF1">
    <property type="entry name" value="CONSERVED HYPOTHETICAL ALANINE AND LEUCINE RICH PROTEIN"/>
    <property type="match status" value="1"/>
</dbReference>
<evidence type="ECO:0000259" key="1">
    <source>
        <dbReference type="Pfam" id="PF10727"/>
    </source>
</evidence>
<proteinExistence type="predicted"/>